<dbReference type="AlphaFoldDB" id="A0A0F8ZIQ9"/>
<reference evidence="1" key="1">
    <citation type="journal article" date="2015" name="Nature">
        <title>Complex archaea that bridge the gap between prokaryotes and eukaryotes.</title>
        <authorList>
            <person name="Spang A."/>
            <person name="Saw J.H."/>
            <person name="Jorgensen S.L."/>
            <person name="Zaremba-Niedzwiedzka K."/>
            <person name="Martijn J."/>
            <person name="Lind A.E."/>
            <person name="van Eijk R."/>
            <person name="Schleper C."/>
            <person name="Guy L."/>
            <person name="Ettema T.J."/>
        </authorList>
    </citation>
    <scope>NUCLEOTIDE SEQUENCE</scope>
</reference>
<sequence>KTLEDIIKSMKESDFCIFIFFENEKDDSVIVELASLINSSVFVRLL</sequence>
<accession>A0A0F8ZIQ9</accession>
<dbReference type="EMBL" id="LAZR01051098">
    <property type="protein sequence ID" value="KKK85895.1"/>
    <property type="molecule type" value="Genomic_DNA"/>
</dbReference>
<protein>
    <submittedName>
        <fullName evidence="1">Uncharacterized protein</fullName>
    </submittedName>
</protein>
<name>A0A0F8ZIQ9_9ZZZZ</name>
<organism evidence="1">
    <name type="scientific">marine sediment metagenome</name>
    <dbReference type="NCBI Taxonomy" id="412755"/>
    <lineage>
        <taxon>unclassified sequences</taxon>
        <taxon>metagenomes</taxon>
        <taxon>ecological metagenomes</taxon>
    </lineage>
</organism>
<gene>
    <name evidence="1" type="ORF">LCGC14_2768680</name>
</gene>
<proteinExistence type="predicted"/>
<evidence type="ECO:0000313" key="1">
    <source>
        <dbReference type="EMBL" id="KKK85895.1"/>
    </source>
</evidence>
<feature type="non-terminal residue" evidence="1">
    <location>
        <position position="1"/>
    </location>
</feature>
<comment type="caution">
    <text evidence="1">The sequence shown here is derived from an EMBL/GenBank/DDBJ whole genome shotgun (WGS) entry which is preliminary data.</text>
</comment>